<dbReference type="Gene3D" id="3.90.215.10">
    <property type="entry name" value="Gamma Fibrinogen, chain A, domain 1"/>
    <property type="match status" value="1"/>
</dbReference>
<dbReference type="InterPro" id="IPR036056">
    <property type="entry name" value="Fibrinogen-like_C"/>
</dbReference>
<organism evidence="2">
    <name type="scientific">Drosophila rhopaloa</name>
    <name type="common">Fruit fly</name>
    <dbReference type="NCBI Taxonomy" id="1041015"/>
    <lineage>
        <taxon>Eukaryota</taxon>
        <taxon>Metazoa</taxon>
        <taxon>Ecdysozoa</taxon>
        <taxon>Arthropoda</taxon>
        <taxon>Hexapoda</taxon>
        <taxon>Insecta</taxon>
        <taxon>Pterygota</taxon>
        <taxon>Neoptera</taxon>
        <taxon>Endopterygota</taxon>
        <taxon>Diptera</taxon>
        <taxon>Brachycera</taxon>
        <taxon>Muscomorpha</taxon>
        <taxon>Ephydroidea</taxon>
        <taxon>Drosophilidae</taxon>
        <taxon>Drosophila</taxon>
        <taxon>Sophophora</taxon>
    </lineage>
</organism>
<proteinExistence type="predicted"/>
<evidence type="ECO:0000259" key="1">
    <source>
        <dbReference type="PROSITE" id="PS51406"/>
    </source>
</evidence>
<name>A0A6P4ES89_DRORH</name>
<dbReference type="AlphaFoldDB" id="A0A6P4ES89"/>
<dbReference type="Pfam" id="PF00147">
    <property type="entry name" value="Fibrinogen_C"/>
    <property type="match status" value="1"/>
</dbReference>
<dbReference type="PROSITE" id="PS51406">
    <property type="entry name" value="FIBRINOGEN_C_2"/>
    <property type="match status" value="1"/>
</dbReference>
<evidence type="ECO:0000313" key="2">
    <source>
        <dbReference type="RefSeq" id="XP_016980972.1"/>
    </source>
</evidence>
<dbReference type="InterPro" id="IPR014716">
    <property type="entry name" value="Fibrinogen_a/b/g_C_1"/>
</dbReference>
<dbReference type="SUPFAM" id="SSF56496">
    <property type="entry name" value="Fibrinogen C-terminal domain-like"/>
    <property type="match status" value="1"/>
</dbReference>
<gene>
    <name evidence="2" type="primary">LOC108045974</name>
</gene>
<feature type="domain" description="Fibrinogen C-terminal" evidence="1">
    <location>
        <begin position="52"/>
        <end position="212"/>
    </location>
</feature>
<dbReference type="PANTHER" id="PTHR19143:SF327">
    <property type="entry name" value="FI21813P1-RELATED"/>
    <property type="match status" value="1"/>
</dbReference>
<sequence>MLQFKEHQGRQTSLSINEEQARQAAILEGLDKKLQAFVTNTYPANCAESLLRRNDGSQDFFLEWKDYQKGFGQLDNEFFIGLDKLHAMTSSEPHELLVLLENFYGNQSYELYDNFRVGPESNNYTLESVGSFSGDAGDSLEYHLGRQFTTKERGDCAKGFQGAWWYYNCLHSDLCGMYGEMQGVYGIIWSSFRTGEFMDMMKRAVMLIRPATFSTAA</sequence>
<dbReference type="GO" id="GO:0005615">
    <property type="term" value="C:extracellular space"/>
    <property type="evidence" value="ECO:0007669"/>
    <property type="project" value="TreeGrafter"/>
</dbReference>
<dbReference type="RefSeq" id="XP_016980972.1">
    <property type="nucleotide sequence ID" value="XM_017125483.1"/>
</dbReference>
<dbReference type="InterPro" id="IPR002181">
    <property type="entry name" value="Fibrinogen_a/b/g_C_dom"/>
</dbReference>
<reference evidence="2" key="1">
    <citation type="submission" date="2025-08" db="UniProtKB">
        <authorList>
            <consortium name="RefSeq"/>
        </authorList>
    </citation>
    <scope>IDENTIFICATION</scope>
</reference>
<dbReference type="PANTHER" id="PTHR19143">
    <property type="entry name" value="FIBRINOGEN/TENASCIN/ANGIOPOEITIN"/>
    <property type="match status" value="1"/>
</dbReference>
<protein>
    <submittedName>
        <fullName evidence="2">Angiopoietin-related protein 6-like</fullName>
    </submittedName>
</protein>
<dbReference type="SMART" id="SM00186">
    <property type="entry name" value="FBG"/>
    <property type="match status" value="1"/>
</dbReference>
<dbReference type="OrthoDB" id="6145874at2759"/>
<accession>A0A6P4ES89</accession>
<dbReference type="InterPro" id="IPR050373">
    <property type="entry name" value="Fibrinogen_C-term_domain"/>
</dbReference>